<keyword evidence="3" id="KW-0274">FAD</keyword>
<dbReference type="Proteomes" id="UP001295423">
    <property type="component" value="Unassembled WGS sequence"/>
</dbReference>
<feature type="domain" description="FAD-binding" evidence="8">
    <location>
        <begin position="232"/>
        <end position="458"/>
    </location>
</feature>
<dbReference type="PANTHER" id="PTHR46028:SF2">
    <property type="entry name" value="KYNURENINE 3-MONOOXYGENASE"/>
    <property type="match status" value="1"/>
</dbReference>
<keyword evidence="5" id="KW-0560">Oxidoreductase</keyword>
<feature type="chain" id="PRO_5042288687" description="FAD-binding domain-containing protein" evidence="7">
    <location>
        <begin position="18"/>
        <end position="609"/>
    </location>
</feature>
<dbReference type="InterPro" id="IPR002938">
    <property type="entry name" value="FAD-bd"/>
</dbReference>
<gene>
    <name evidence="9" type="ORF">CYCCA115_LOCUS13019</name>
</gene>
<feature type="signal peptide" evidence="7">
    <location>
        <begin position="1"/>
        <end position="17"/>
    </location>
</feature>
<dbReference type="GO" id="GO:0071949">
    <property type="term" value="F:FAD binding"/>
    <property type="evidence" value="ECO:0007669"/>
    <property type="project" value="InterPro"/>
</dbReference>
<comment type="cofactor">
    <cofactor evidence="1">
        <name>FAD</name>
        <dbReference type="ChEBI" id="CHEBI:57692"/>
    </cofactor>
</comment>
<evidence type="ECO:0000256" key="1">
    <source>
        <dbReference type="ARBA" id="ARBA00001974"/>
    </source>
</evidence>
<evidence type="ECO:0000256" key="6">
    <source>
        <dbReference type="ARBA" id="ARBA00023033"/>
    </source>
</evidence>
<keyword evidence="2" id="KW-0285">Flavoprotein</keyword>
<dbReference type="GO" id="GO:0070189">
    <property type="term" value="P:kynurenine metabolic process"/>
    <property type="evidence" value="ECO:0007669"/>
    <property type="project" value="TreeGrafter"/>
</dbReference>
<sequence length="609" mass="66609">MGLHSTLLSLLVASSAGFTTRGVVKDHRQLNLKQLTTSAISIPFHDSNRKVNSALRLTLTSSTPSSLIANTSVATQPENDGNPKAEYDSIICGGGPAGLLSAIMLARTFGKEHKIAVCERRADIPPSPTDDTAWNDVARFYLLGIGFRGQNALKEYGIFDDFEQVSVPVNGRRDWQPGMTKVEDGNITPAKKDVISRVLPRDKLVGVLHHHLVKNYADYNIDLLYGFEVDPISFENEDDDVKVTISPCDSNDGPSIQSKTAFLLGADGSARTIANSMEEADAKRIASISPLFRPFAPKPFKVTRYNDDNPRIYKSVPITLPKDWPCDLNYSARSIGSRVTLEALPSNDKGDYCALLLMKPGDELAQEKCDPKKLRAFFDEEFPQFGALIDDNVMEQVATKPSSTLPAFRYVGPRLNMGRRTVVLGDAAHTVKPYFGLGANSAMEDVQMLGEAFKESASTSSDDIVPSAVEQFSKTRSGDASALVMMSRNMDRPGKLFFVTFLIPIILDGIFNKIAPKLFGPSMFGMFQRQDINFKQIQRKKRLDRVMQLVIIGSGLTASGMGLNQAVSLIARRLGKSRPLVGTGMAAMAFLASKLQKLAKSKKQAEATA</sequence>
<dbReference type="EMBL" id="CAKOGP040001781">
    <property type="protein sequence ID" value="CAJ1951328.1"/>
    <property type="molecule type" value="Genomic_DNA"/>
</dbReference>
<dbReference type="AlphaFoldDB" id="A0AAD2FRY4"/>
<organism evidence="9 10">
    <name type="scientific">Cylindrotheca closterium</name>
    <dbReference type="NCBI Taxonomy" id="2856"/>
    <lineage>
        <taxon>Eukaryota</taxon>
        <taxon>Sar</taxon>
        <taxon>Stramenopiles</taxon>
        <taxon>Ochrophyta</taxon>
        <taxon>Bacillariophyta</taxon>
        <taxon>Bacillariophyceae</taxon>
        <taxon>Bacillariophycidae</taxon>
        <taxon>Bacillariales</taxon>
        <taxon>Bacillariaceae</taxon>
        <taxon>Cylindrotheca</taxon>
    </lineage>
</organism>
<keyword evidence="6" id="KW-0503">Monooxygenase</keyword>
<dbReference type="SUPFAM" id="SSF51905">
    <property type="entry name" value="FAD/NAD(P)-binding domain"/>
    <property type="match status" value="1"/>
</dbReference>
<keyword evidence="7" id="KW-0732">Signal</keyword>
<dbReference type="PRINTS" id="PR00420">
    <property type="entry name" value="RNGMNOXGNASE"/>
</dbReference>
<evidence type="ECO:0000259" key="8">
    <source>
        <dbReference type="Pfam" id="PF01494"/>
    </source>
</evidence>
<dbReference type="Gene3D" id="3.50.50.60">
    <property type="entry name" value="FAD/NAD(P)-binding domain"/>
    <property type="match status" value="1"/>
</dbReference>
<evidence type="ECO:0000256" key="3">
    <source>
        <dbReference type="ARBA" id="ARBA00022827"/>
    </source>
</evidence>
<evidence type="ECO:0000313" key="10">
    <source>
        <dbReference type="Proteomes" id="UP001295423"/>
    </source>
</evidence>
<evidence type="ECO:0000313" key="9">
    <source>
        <dbReference type="EMBL" id="CAJ1951328.1"/>
    </source>
</evidence>
<dbReference type="InterPro" id="IPR036188">
    <property type="entry name" value="FAD/NAD-bd_sf"/>
</dbReference>
<comment type="caution">
    <text evidence="9">The sequence shown here is derived from an EMBL/GenBank/DDBJ whole genome shotgun (WGS) entry which is preliminary data.</text>
</comment>
<evidence type="ECO:0000256" key="2">
    <source>
        <dbReference type="ARBA" id="ARBA00022630"/>
    </source>
</evidence>
<evidence type="ECO:0000256" key="4">
    <source>
        <dbReference type="ARBA" id="ARBA00022857"/>
    </source>
</evidence>
<dbReference type="PANTHER" id="PTHR46028">
    <property type="entry name" value="KYNURENINE 3-MONOOXYGENASE"/>
    <property type="match status" value="1"/>
</dbReference>
<evidence type="ECO:0000256" key="5">
    <source>
        <dbReference type="ARBA" id="ARBA00023002"/>
    </source>
</evidence>
<dbReference type="GO" id="GO:0004502">
    <property type="term" value="F:kynurenine 3-monooxygenase activity"/>
    <property type="evidence" value="ECO:0007669"/>
    <property type="project" value="TreeGrafter"/>
</dbReference>
<name>A0AAD2FRY4_9STRA</name>
<dbReference type="Pfam" id="PF01494">
    <property type="entry name" value="FAD_binding_3"/>
    <property type="match status" value="1"/>
</dbReference>
<accession>A0AAD2FRY4</accession>
<proteinExistence type="predicted"/>
<reference evidence="9" key="1">
    <citation type="submission" date="2023-08" db="EMBL/GenBank/DDBJ databases">
        <authorList>
            <person name="Audoor S."/>
            <person name="Bilcke G."/>
        </authorList>
    </citation>
    <scope>NUCLEOTIDE SEQUENCE</scope>
</reference>
<keyword evidence="10" id="KW-1185">Reference proteome</keyword>
<keyword evidence="4" id="KW-0521">NADP</keyword>
<evidence type="ECO:0000256" key="7">
    <source>
        <dbReference type="SAM" id="SignalP"/>
    </source>
</evidence>
<protein>
    <recommendedName>
        <fullName evidence="8">FAD-binding domain-containing protein</fullName>
    </recommendedName>
</protein>